<dbReference type="PANTHER" id="PTHR23222">
    <property type="entry name" value="PROHIBITIN"/>
    <property type="match status" value="1"/>
</dbReference>
<dbReference type="InterPro" id="IPR036013">
    <property type="entry name" value="Band_7/SPFH_dom_sf"/>
</dbReference>
<accession>A0ABW7N778</accession>
<dbReference type="Pfam" id="PF01145">
    <property type="entry name" value="Band_7"/>
    <property type="match status" value="1"/>
</dbReference>
<dbReference type="SUPFAM" id="SSF117892">
    <property type="entry name" value="Band 7/SPFH domain"/>
    <property type="match status" value="1"/>
</dbReference>
<name>A0ABW7N778_9BACT</name>
<sequence length="302" mass="34779">MIINRYFRKTKEWLTSNALEITVCVMFIVLMILFFASRIFIIIQSGQAGVYYRLFNGGTVTDYYFGEGIHVIPPWNKVYIYDVRLQEESRLLTVLTKDGLTVEAEVSFRYSPNVHTLGILHKFIGPDYAKKVVTPEVEADSRNIISSYDLEQLYDTDRRVIQQMISDSVLTDINNQVILDTLLREEGRDKTYILFQDIFIKNISLPKKVAEGIEDKIVAEQELLTYTYILETERREAERKRIEAVGIDSFQSISRISILKWRGLEVTRALGESPNTKLVIMGTDESLPIILNGEVTENDTNK</sequence>
<keyword evidence="2" id="KW-0812">Transmembrane</keyword>
<dbReference type="InterPro" id="IPR000163">
    <property type="entry name" value="Prohibitin"/>
</dbReference>
<evidence type="ECO:0000256" key="2">
    <source>
        <dbReference type="SAM" id="Phobius"/>
    </source>
</evidence>
<dbReference type="EMBL" id="JBIPKE010000015">
    <property type="protein sequence ID" value="MFH6983473.1"/>
    <property type="molecule type" value="Genomic_DNA"/>
</dbReference>
<keyword evidence="2" id="KW-1133">Transmembrane helix</keyword>
<dbReference type="PANTHER" id="PTHR23222:SF0">
    <property type="entry name" value="PROHIBITIN 1"/>
    <property type="match status" value="1"/>
</dbReference>
<keyword evidence="5" id="KW-1185">Reference proteome</keyword>
<dbReference type="SMART" id="SM00244">
    <property type="entry name" value="PHB"/>
    <property type="match status" value="1"/>
</dbReference>
<protein>
    <submittedName>
        <fullName evidence="4">Prohibitin family protein</fullName>
    </submittedName>
</protein>
<comment type="subcellular location">
    <subcellularLocation>
        <location evidence="1">Membrane</location>
        <topology evidence="1">Single-pass membrane protein</topology>
    </subcellularLocation>
</comment>
<evidence type="ECO:0000313" key="5">
    <source>
        <dbReference type="Proteomes" id="UP001610063"/>
    </source>
</evidence>
<proteinExistence type="predicted"/>
<reference evidence="4 5" key="1">
    <citation type="journal article" date="2013" name="Int. J. Syst. Evol. Microbiol.">
        <title>Marinoscillum luteum sp. nov., isolated from marine sediment.</title>
        <authorList>
            <person name="Cha I.T."/>
            <person name="Park S.J."/>
            <person name="Kim S.J."/>
            <person name="Kim J.G."/>
            <person name="Jung M.Y."/>
            <person name="Shin K.S."/>
            <person name="Kwon K.K."/>
            <person name="Yang S.H."/>
            <person name="Seo Y.S."/>
            <person name="Rhee S.K."/>
        </authorList>
    </citation>
    <scope>NUCLEOTIDE SEQUENCE [LARGE SCALE GENOMIC DNA]</scope>
    <source>
        <strain evidence="4 5">KCTC 23939</strain>
    </source>
</reference>
<evidence type="ECO:0000259" key="3">
    <source>
        <dbReference type="SMART" id="SM00244"/>
    </source>
</evidence>
<comment type="caution">
    <text evidence="4">The sequence shown here is derived from an EMBL/GenBank/DDBJ whole genome shotgun (WGS) entry which is preliminary data.</text>
</comment>
<dbReference type="InterPro" id="IPR001107">
    <property type="entry name" value="Band_7"/>
</dbReference>
<evidence type="ECO:0000313" key="4">
    <source>
        <dbReference type="EMBL" id="MFH6983473.1"/>
    </source>
</evidence>
<feature type="domain" description="Band 7" evidence="3">
    <location>
        <begin position="38"/>
        <end position="217"/>
    </location>
</feature>
<dbReference type="Proteomes" id="UP001610063">
    <property type="component" value="Unassembled WGS sequence"/>
</dbReference>
<feature type="transmembrane region" description="Helical" evidence="2">
    <location>
        <begin position="21"/>
        <end position="43"/>
    </location>
</feature>
<evidence type="ECO:0000256" key="1">
    <source>
        <dbReference type="ARBA" id="ARBA00004167"/>
    </source>
</evidence>
<gene>
    <name evidence="4" type="ORF">ACHKAR_08495</name>
</gene>
<organism evidence="4 5">
    <name type="scientific">Marinoscillum luteum</name>
    <dbReference type="NCBI Taxonomy" id="861051"/>
    <lineage>
        <taxon>Bacteria</taxon>
        <taxon>Pseudomonadati</taxon>
        <taxon>Bacteroidota</taxon>
        <taxon>Cytophagia</taxon>
        <taxon>Cytophagales</taxon>
        <taxon>Reichenbachiellaceae</taxon>
        <taxon>Marinoscillum</taxon>
    </lineage>
</organism>
<dbReference type="CDD" id="cd03401">
    <property type="entry name" value="SPFH_prohibitin"/>
    <property type="match status" value="1"/>
</dbReference>
<dbReference type="Gene3D" id="3.30.479.30">
    <property type="entry name" value="Band 7 domain"/>
    <property type="match status" value="1"/>
</dbReference>
<keyword evidence="2" id="KW-0472">Membrane</keyword>